<name>A0A9D9H3I3_9FIRM</name>
<organism evidence="1 3">
    <name type="scientific">Candidatus Fimicola merdigallinarum</name>
    <dbReference type="NCBI Taxonomy" id="2840819"/>
    <lineage>
        <taxon>Bacteria</taxon>
        <taxon>Bacillati</taxon>
        <taxon>Bacillota</taxon>
        <taxon>Clostridia</taxon>
        <taxon>Lachnospirales</taxon>
        <taxon>Lachnospiraceae</taxon>
        <taxon>Lachnospiraceae incertae sedis</taxon>
        <taxon>Candidatus Fimicola</taxon>
    </lineage>
</organism>
<dbReference type="EMBL" id="JADIMX010000136">
    <property type="protein sequence ID" value="MBO8435126.1"/>
    <property type="molecule type" value="Genomic_DNA"/>
</dbReference>
<protein>
    <submittedName>
        <fullName evidence="1">Phage tail protein</fullName>
    </submittedName>
</protein>
<feature type="non-terminal residue" evidence="1">
    <location>
        <position position="69"/>
    </location>
</feature>
<evidence type="ECO:0000313" key="2">
    <source>
        <dbReference type="EMBL" id="MBO8435139.1"/>
    </source>
</evidence>
<dbReference type="AlphaFoldDB" id="A0A9D9H3I3"/>
<proteinExistence type="predicted"/>
<sequence>MANYTENFRLKKPEPEDFYDIEDFNGNMDILDSKVKSLDDSNTILKESMEILKSDVGTTKDTGGTTTAG</sequence>
<reference evidence="1" key="1">
    <citation type="submission" date="2020-10" db="EMBL/GenBank/DDBJ databases">
        <authorList>
            <person name="Gilroy R."/>
        </authorList>
    </citation>
    <scope>NUCLEOTIDE SEQUENCE</scope>
    <source>
        <strain evidence="1">F6-4510</strain>
    </source>
</reference>
<gene>
    <name evidence="1" type="ORF">IAC55_07395</name>
    <name evidence="2" type="ORF">IAC55_07460</name>
</gene>
<evidence type="ECO:0000313" key="1">
    <source>
        <dbReference type="EMBL" id="MBO8435126.1"/>
    </source>
</evidence>
<dbReference type="Proteomes" id="UP000823611">
    <property type="component" value="Unassembled WGS sequence"/>
</dbReference>
<comment type="caution">
    <text evidence="1">The sequence shown here is derived from an EMBL/GenBank/DDBJ whole genome shotgun (WGS) entry which is preliminary data.</text>
</comment>
<accession>A0A9D9H3I3</accession>
<reference evidence="1" key="2">
    <citation type="journal article" date="2021" name="PeerJ">
        <title>Extensive microbial diversity within the chicken gut microbiome revealed by metagenomics and culture.</title>
        <authorList>
            <person name="Gilroy R."/>
            <person name="Ravi A."/>
            <person name="Getino M."/>
            <person name="Pursley I."/>
            <person name="Horton D.L."/>
            <person name="Alikhan N.F."/>
            <person name="Baker D."/>
            <person name="Gharbi K."/>
            <person name="Hall N."/>
            <person name="Watson M."/>
            <person name="Adriaenssens E.M."/>
            <person name="Foster-Nyarko E."/>
            <person name="Jarju S."/>
            <person name="Secka A."/>
            <person name="Antonio M."/>
            <person name="Oren A."/>
            <person name="Chaudhuri R.R."/>
            <person name="La Ragione R."/>
            <person name="Hildebrand F."/>
            <person name="Pallen M.J."/>
        </authorList>
    </citation>
    <scope>NUCLEOTIDE SEQUENCE</scope>
    <source>
        <strain evidence="1">F6-4510</strain>
    </source>
</reference>
<evidence type="ECO:0000313" key="3">
    <source>
        <dbReference type="Proteomes" id="UP000823611"/>
    </source>
</evidence>
<dbReference type="EMBL" id="JADIMX010000138">
    <property type="protein sequence ID" value="MBO8435139.1"/>
    <property type="molecule type" value="Genomic_DNA"/>
</dbReference>